<name>A0AAD8TPB5_LOLMU</name>
<sequence length="708" mass="79701">MQRGRIDNLGMQETVRQDFSDSELRSLECGGQYCWNWLPASGQTRGMLLGFRDECFEVGTWRKGRFFISADLFHRSRRVKWTCILVYGPADHSRTREFLEELSSEVESCRFPLVVGGDFNLIRGLGDKSYDNINWPRVRQFNDAIASLSLRELNRTGARFTWTNKQLSPICSALDRVFVSTSWETLFPLCSLTAVTRVGSDHNPLLLDDVHCEMPSPTPPRVGANLGRQTREARDNLLSHIKELDTLADSSGLDEEGSALRYFLEDQIVQLDGVEEDYWRQRSRLQWTLKGDSCTAFFHAFANGRRRNCLIPRLVNDDGEISDQVEMMGHVYQFYHGLCAEGEERAFSLAQDLWPSDKRISDEENRGLELTFTPDELDEVLAGMKPDSAPGPDGLPVLFFKKFWDILRGPILRILNDFALGRVDIARLNFGVISLIPKVQGADTIKQFRPTTLINIIFKFVAKAYATRLTPLAHRTIDRSQSAFIKGRYRSVARPASHRRARVFAGRRRRDQGQPQSGSLPAVLPVLLAGGFLTATRSARPVGQSSTSTASPSTSEMAEGTPVMYEDLTEELKKKHDEVKAILEADLIGSFQRTRSHGIRWKGFSPEGALDGVDLSAPSEERTRSLRQEINFMVAHSLHRHSESLVNTLERVASGDPGNHEASVLSVRTSSRDSPRRDATPVPTAAAIRVGSTRSVEFTGIRRLQDRW</sequence>
<comment type="caution">
    <text evidence="3">The sequence shown here is derived from an EMBL/GenBank/DDBJ whole genome shotgun (WGS) entry which is preliminary data.</text>
</comment>
<dbReference type="AlphaFoldDB" id="A0AAD8TPB5"/>
<organism evidence="3 4">
    <name type="scientific">Lolium multiflorum</name>
    <name type="common">Italian ryegrass</name>
    <name type="synonym">Lolium perenne subsp. multiflorum</name>
    <dbReference type="NCBI Taxonomy" id="4521"/>
    <lineage>
        <taxon>Eukaryota</taxon>
        <taxon>Viridiplantae</taxon>
        <taxon>Streptophyta</taxon>
        <taxon>Embryophyta</taxon>
        <taxon>Tracheophyta</taxon>
        <taxon>Spermatophyta</taxon>
        <taxon>Magnoliopsida</taxon>
        <taxon>Liliopsida</taxon>
        <taxon>Poales</taxon>
        <taxon>Poaceae</taxon>
        <taxon>BOP clade</taxon>
        <taxon>Pooideae</taxon>
        <taxon>Poodae</taxon>
        <taxon>Poeae</taxon>
        <taxon>Poeae Chloroplast Group 2 (Poeae type)</taxon>
        <taxon>Loliodinae</taxon>
        <taxon>Loliinae</taxon>
        <taxon>Lolium</taxon>
    </lineage>
</organism>
<feature type="compositionally biased region" description="Basic residues" evidence="1">
    <location>
        <begin position="500"/>
        <end position="510"/>
    </location>
</feature>
<dbReference type="InterPro" id="IPR036691">
    <property type="entry name" value="Endo/exonu/phosph_ase_sf"/>
</dbReference>
<dbReference type="PANTHER" id="PTHR33710:SF71">
    <property type="entry name" value="ENDONUCLEASE_EXONUCLEASE_PHOSPHATASE DOMAIN-CONTAINING PROTEIN"/>
    <property type="match status" value="1"/>
</dbReference>
<dbReference type="Proteomes" id="UP001231189">
    <property type="component" value="Unassembled WGS sequence"/>
</dbReference>
<evidence type="ECO:0000313" key="4">
    <source>
        <dbReference type="Proteomes" id="UP001231189"/>
    </source>
</evidence>
<evidence type="ECO:0000313" key="3">
    <source>
        <dbReference type="EMBL" id="KAK1686874.1"/>
    </source>
</evidence>
<accession>A0AAD8TPB5</accession>
<evidence type="ECO:0000256" key="1">
    <source>
        <dbReference type="SAM" id="MobiDB-lite"/>
    </source>
</evidence>
<dbReference type="Gene3D" id="3.60.10.10">
    <property type="entry name" value="Endonuclease/exonuclease/phosphatase"/>
    <property type="match status" value="1"/>
</dbReference>
<feature type="region of interest" description="Disordered" evidence="1">
    <location>
        <begin position="653"/>
        <end position="683"/>
    </location>
</feature>
<proteinExistence type="predicted"/>
<feature type="domain" description="Endonuclease/exonuclease/phosphatase" evidence="2">
    <location>
        <begin position="83"/>
        <end position="205"/>
    </location>
</feature>
<feature type="compositionally biased region" description="Low complexity" evidence="1">
    <location>
        <begin position="545"/>
        <end position="555"/>
    </location>
</feature>
<dbReference type="PANTHER" id="PTHR33710">
    <property type="entry name" value="BNAC02G09200D PROTEIN"/>
    <property type="match status" value="1"/>
</dbReference>
<evidence type="ECO:0000259" key="2">
    <source>
        <dbReference type="Pfam" id="PF14529"/>
    </source>
</evidence>
<dbReference type="InterPro" id="IPR005135">
    <property type="entry name" value="Endo/exonuclease/phosphatase"/>
</dbReference>
<feature type="region of interest" description="Disordered" evidence="1">
    <location>
        <begin position="500"/>
        <end position="519"/>
    </location>
</feature>
<dbReference type="SUPFAM" id="SSF56219">
    <property type="entry name" value="DNase I-like"/>
    <property type="match status" value="1"/>
</dbReference>
<dbReference type="Pfam" id="PF14529">
    <property type="entry name" value="Exo_endo_phos_2"/>
    <property type="match status" value="1"/>
</dbReference>
<protein>
    <recommendedName>
        <fullName evidence="2">Endonuclease/exonuclease/phosphatase domain-containing protein</fullName>
    </recommendedName>
</protein>
<keyword evidence="4" id="KW-1185">Reference proteome</keyword>
<dbReference type="GO" id="GO:0003824">
    <property type="term" value="F:catalytic activity"/>
    <property type="evidence" value="ECO:0007669"/>
    <property type="project" value="InterPro"/>
</dbReference>
<dbReference type="EMBL" id="JAUUTY010000002">
    <property type="protein sequence ID" value="KAK1686874.1"/>
    <property type="molecule type" value="Genomic_DNA"/>
</dbReference>
<gene>
    <name evidence="3" type="ORF">QYE76_047722</name>
</gene>
<feature type="compositionally biased region" description="Basic and acidic residues" evidence="1">
    <location>
        <begin position="670"/>
        <end position="679"/>
    </location>
</feature>
<reference evidence="3" key="1">
    <citation type="submission" date="2023-07" db="EMBL/GenBank/DDBJ databases">
        <title>A chromosome-level genome assembly of Lolium multiflorum.</title>
        <authorList>
            <person name="Chen Y."/>
            <person name="Copetti D."/>
            <person name="Kolliker R."/>
            <person name="Studer B."/>
        </authorList>
    </citation>
    <scope>NUCLEOTIDE SEQUENCE</scope>
    <source>
        <strain evidence="3">02402/16</strain>
        <tissue evidence="3">Leaf</tissue>
    </source>
</reference>
<feature type="region of interest" description="Disordered" evidence="1">
    <location>
        <begin position="538"/>
        <end position="560"/>
    </location>
</feature>